<dbReference type="InterPro" id="IPR015422">
    <property type="entry name" value="PyrdxlP-dep_Trfase_small"/>
</dbReference>
<evidence type="ECO:0000259" key="10">
    <source>
        <dbReference type="Pfam" id="PF00464"/>
    </source>
</evidence>
<keyword evidence="6 9" id="KW-0808">Transferase</keyword>
<feature type="domain" description="Serine hydroxymethyltransferase-like" evidence="10">
    <location>
        <begin position="28"/>
        <end position="421"/>
    </location>
</feature>
<dbReference type="SUPFAM" id="SSF53383">
    <property type="entry name" value="PLP-dependent transferases"/>
    <property type="match status" value="1"/>
</dbReference>
<dbReference type="InterPro" id="IPR001085">
    <property type="entry name" value="Ser_HO-MeTrfase"/>
</dbReference>
<evidence type="ECO:0000256" key="1">
    <source>
        <dbReference type="ARBA" id="ARBA00001528"/>
    </source>
</evidence>
<reference evidence="11" key="1">
    <citation type="submission" date="2020-02" db="EMBL/GenBank/DDBJ databases">
        <authorList>
            <person name="Scholz U."/>
            <person name="Mascher M."/>
            <person name="Fiebig A."/>
        </authorList>
    </citation>
    <scope>NUCLEOTIDE SEQUENCE</scope>
</reference>
<dbReference type="GO" id="GO:0019264">
    <property type="term" value="P:glycine biosynthetic process from serine"/>
    <property type="evidence" value="ECO:0007669"/>
    <property type="project" value="InterPro"/>
</dbReference>
<dbReference type="AlphaFoldDB" id="A0A7I8KUI2"/>
<dbReference type="InterPro" id="IPR019798">
    <property type="entry name" value="Ser_HO-MeTrfase_PLP_BS"/>
</dbReference>
<dbReference type="GO" id="GO:0005739">
    <property type="term" value="C:mitochondrion"/>
    <property type="evidence" value="ECO:0007669"/>
    <property type="project" value="TreeGrafter"/>
</dbReference>
<organism evidence="11 12">
    <name type="scientific">Spirodela intermedia</name>
    <name type="common">Intermediate duckweed</name>
    <dbReference type="NCBI Taxonomy" id="51605"/>
    <lineage>
        <taxon>Eukaryota</taxon>
        <taxon>Viridiplantae</taxon>
        <taxon>Streptophyta</taxon>
        <taxon>Embryophyta</taxon>
        <taxon>Tracheophyta</taxon>
        <taxon>Spermatophyta</taxon>
        <taxon>Magnoliopsida</taxon>
        <taxon>Liliopsida</taxon>
        <taxon>Araceae</taxon>
        <taxon>Lemnoideae</taxon>
        <taxon>Spirodela</taxon>
    </lineage>
</organism>
<evidence type="ECO:0000256" key="3">
    <source>
        <dbReference type="ARBA" id="ARBA00004777"/>
    </source>
</evidence>
<dbReference type="InterPro" id="IPR015424">
    <property type="entry name" value="PyrdxlP-dep_Trfase"/>
</dbReference>
<evidence type="ECO:0000256" key="6">
    <source>
        <dbReference type="ARBA" id="ARBA00022679"/>
    </source>
</evidence>
<evidence type="ECO:0000313" key="12">
    <source>
        <dbReference type="Proteomes" id="UP000663760"/>
    </source>
</evidence>
<evidence type="ECO:0000256" key="2">
    <source>
        <dbReference type="ARBA" id="ARBA00001933"/>
    </source>
</evidence>
<dbReference type="InterPro" id="IPR015421">
    <property type="entry name" value="PyrdxlP-dep_Trfase_major"/>
</dbReference>
<feature type="modified residue" description="N6-(pyridoxal phosphate)lysine" evidence="8">
    <location>
        <position position="249"/>
    </location>
</feature>
<dbReference type="EMBL" id="LR746272">
    <property type="protein sequence ID" value="CAA7401427.1"/>
    <property type="molecule type" value="Genomic_DNA"/>
</dbReference>
<dbReference type="PROSITE" id="PS00096">
    <property type="entry name" value="SHMT"/>
    <property type="match status" value="1"/>
</dbReference>
<comment type="cofactor">
    <cofactor evidence="2 8 9">
        <name>pyridoxal 5'-phosphate</name>
        <dbReference type="ChEBI" id="CHEBI:597326"/>
    </cofactor>
</comment>
<keyword evidence="12" id="KW-1185">Reference proteome</keyword>
<evidence type="ECO:0000256" key="8">
    <source>
        <dbReference type="PIRSR" id="PIRSR000412-50"/>
    </source>
</evidence>
<dbReference type="HAMAP" id="MF_00051">
    <property type="entry name" value="SHMT"/>
    <property type="match status" value="1"/>
</dbReference>
<evidence type="ECO:0000313" key="11">
    <source>
        <dbReference type="EMBL" id="CAA7401427.1"/>
    </source>
</evidence>
<dbReference type="PANTHER" id="PTHR11680">
    <property type="entry name" value="SERINE HYDROXYMETHYLTRANSFERASE"/>
    <property type="match status" value="1"/>
</dbReference>
<dbReference type="CDD" id="cd00378">
    <property type="entry name" value="SHMT"/>
    <property type="match status" value="1"/>
</dbReference>
<keyword evidence="5 9" id="KW-0554">One-carbon metabolism</keyword>
<keyword evidence="7 8" id="KW-0663">Pyridoxal phosphate</keyword>
<proteinExistence type="inferred from homology"/>
<dbReference type="OrthoDB" id="10265628at2759"/>
<comment type="pathway">
    <text evidence="3 9">One-carbon metabolism; tetrahydrofolate interconversion.</text>
</comment>
<comment type="function">
    <text evidence="9">Interconversion of serine and glycine.</text>
</comment>
<dbReference type="EC" id="2.1.2.1" evidence="9"/>
<dbReference type="Gene3D" id="3.40.640.10">
    <property type="entry name" value="Type I PLP-dependent aspartate aminotransferase-like (Major domain)"/>
    <property type="match status" value="1"/>
</dbReference>
<dbReference type="FunFam" id="3.40.640.10:FF:000050">
    <property type="entry name" value="Serine hydroxymethyltransferase"/>
    <property type="match status" value="1"/>
</dbReference>
<evidence type="ECO:0000256" key="9">
    <source>
        <dbReference type="RuleBase" id="RU000585"/>
    </source>
</evidence>
<evidence type="ECO:0000256" key="5">
    <source>
        <dbReference type="ARBA" id="ARBA00022563"/>
    </source>
</evidence>
<dbReference type="InterPro" id="IPR039429">
    <property type="entry name" value="SHMT-like_dom"/>
</dbReference>
<gene>
    <name evidence="11" type="ORF">SI8410_09012105</name>
</gene>
<comment type="catalytic activity">
    <reaction evidence="1 9">
        <text>(6R)-5,10-methylene-5,6,7,8-tetrahydrofolate + glycine + H2O = (6S)-5,6,7,8-tetrahydrofolate + L-serine</text>
        <dbReference type="Rhea" id="RHEA:15481"/>
        <dbReference type="ChEBI" id="CHEBI:15377"/>
        <dbReference type="ChEBI" id="CHEBI:15636"/>
        <dbReference type="ChEBI" id="CHEBI:33384"/>
        <dbReference type="ChEBI" id="CHEBI:57305"/>
        <dbReference type="ChEBI" id="CHEBI:57453"/>
        <dbReference type="EC" id="2.1.2.1"/>
    </reaction>
</comment>
<dbReference type="GO" id="GO:0030170">
    <property type="term" value="F:pyridoxal phosphate binding"/>
    <property type="evidence" value="ECO:0007669"/>
    <property type="project" value="InterPro"/>
</dbReference>
<dbReference type="Gene3D" id="3.90.1150.10">
    <property type="entry name" value="Aspartate Aminotransferase, domain 1"/>
    <property type="match status" value="1"/>
</dbReference>
<accession>A0A7I8KUI2</accession>
<evidence type="ECO:0000256" key="4">
    <source>
        <dbReference type="ARBA" id="ARBA00006376"/>
    </source>
</evidence>
<protein>
    <recommendedName>
        <fullName evidence="9">Serine hydroxymethyltransferase</fullName>
        <ecNumber evidence="9">2.1.2.1</ecNumber>
    </recommendedName>
</protein>
<dbReference type="Proteomes" id="UP000663760">
    <property type="component" value="Chromosome 9"/>
</dbReference>
<dbReference type="InterPro" id="IPR049943">
    <property type="entry name" value="Ser_HO-MeTrfase-like"/>
</dbReference>
<dbReference type="Pfam" id="PF00464">
    <property type="entry name" value="SHMT"/>
    <property type="match status" value="1"/>
</dbReference>
<dbReference type="GO" id="GO:0004372">
    <property type="term" value="F:glycine hydroxymethyltransferase activity"/>
    <property type="evidence" value="ECO:0007669"/>
    <property type="project" value="UniProtKB-EC"/>
</dbReference>
<name>A0A7I8KUI2_SPIIN</name>
<dbReference type="UniPathway" id="UPA00193"/>
<evidence type="ECO:0000256" key="7">
    <source>
        <dbReference type="ARBA" id="ARBA00022898"/>
    </source>
</evidence>
<dbReference type="NCBIfam" id="NF000586">
    <property type="entry name" value="PRK00011.1"/>
    <property type="match status" value="1"/>
</dbReference>
<dbReference type="GO" id="GO:0035999">
    <property type="term" value="P:tetrahydrofolate interconversion"/>
    <property type="evidence" value="ECO:0007669"/>
    <property type="project" value="UniProtKB-UniPathway"/>
</dbReference>
<dbReference type="PANTHER" id="PTHR11680:SF63">
    <property type="entry name" value="SERINE HYDROXYMETHYLTRANSFERASE 3, CHLOROPLASTIC"/>
    <property type="match status" value="1"/>
</dbReference>
<sequence>MKERSILVFLNAISRSIGDASTFKDYSLKDADPEMHALIEKEKQRQSRCLELIASENFTSRAVMEAVGSCLTNKYSEGLPGKRYYGGNEYIDQIETLCQRRALKAFGLDEEKWGVNVQPLSGSPANFEVYTALLQPHDRIMGLDLPHGGHLSHGFMTPKRRVSGTSIYFESMPYRLDESTGFVDYDMLEKTAVLFRPKLIIAGASAYPRDFDYPRMRKIADAVGAFLMMDMAHINPFEFCDVVTTTTHKSLRGPRGGMIFYRKDPVLGINLEGAINNAVFPGLQGGPHNHTIGGLAVCLDHAQSPEFKAYQSQVVSNCKALARRLTELGYKLVSGGSDNHLVLVDLRPLEIDGARVEKILDLASITLNKNSVPGERRYLYFPLLTNVSLLALVPGGIRIGTPAMTTRGFKEEDFVTVAECIHSGVQLTLEAKSSAPGPKLKDFMDYVEAPDFPLRGSLSALKSSVEALTSHFPIPGV</sequence>
<dbReference type="PIRSF" id="PIRSF000412">
    <property type="entry name" value="SHMT"/>
    <property type="match status" value="1"/>
</dbReference>
<comment type="similarity">
    <text evidence="4 9">Belongs to the SHMT family.</text>
</comment>